<feature type="compositionally biased region" description="Acidic residues" evidence="1">
    <location>
        <begin position="198"/>
        <end position="236"/>
    </location>
</feature>
<feature type="compositionally biased region" description="Basic and acidic residues" evidence="1">
    <location>
        <begin position="168"/>
        <end position="178"/>
    </location>
</feature>
<protein>
    <submittedName>
        <fullName evidence="3">Uncharacterized protein</fullName>
    </submittedName>
</protein>
<evidence type="ECO:0000313" key="4">
    <source>
        <dbReference type="Proteomes" id="UP001060368"/>
    </source>
</evidence>
<gene>
    <name evidence="3" type="ORF">L6E24_10690</name>
</gene>
<dbReference type="EMBL" id="CP096115">
    <property type="protein sequence ID" value="UUX91823.1"/>
    <property type="molecule type" value="Genomic_DNA"/>
</dbReference>
<name>A0A9E7PKJ3_9EURY</name>
<keyword evidence="2" id="KW-0472">Membrane</keyword>
<dbReference type="Proteomes" id="UP001060368">
    <property type="component" value="Chromosome"/>
</dbReference>
<evidence type="ECO:0000256" key="2">
    <source>
        <dbReference type="SAM" id="Phobius"/>
    </source>
</evidence>
<feature type="region of interest" description="Disordered" evidence="1">
    <location>
        <begin position="72"/>
        <end position="111"/>
    </location>
</feature>
<sequence>MAGMSDSRRRMIMMLTIIFAGSALTFIDLSPLLVLVIAVVMGIVMLFALGMVTFGEIKSGFKAFGQRIRHPLSSGKKKGDKKSGREKSPDEPKKDKGKKGGLFSGKEKGEKESKVPFAGLIAKLPFGKKKGSEDKKKTVPDDKGKSESTGLFAGFGGLFSSLKSGKKSKNDKTKKIDELLDQTVNDVVPSAPRTKEEISEDESSADKSESDEDEDDFSDFDSLDLGIEDDSDEEFDSSAVGGMIGAEEEIPESTIAEILAKEGIDLEIEDDEFSGISDLQDETASTEDISDEFSGAEEISGLDEDISGLEFEGGDDFDELDDLDDLDLDEIEIDEEDEFEPEEEISVELGDESGDQYFKLRRSLICLNLQY</sequence>
<keyword evidence="2" id="KW-0812">Transmembrane</keyword>
<feature type="region of interest" description="Disordered" evidence="1">
    <location>
        <begin position="128"/>
        <end position="238"/>
    </location>
</feature>
<dbReference type="AlphaFoldDB" id="A0A9E7PKJ3"/>
<feature type="compositionally biased region" description="Basic and acidic residues" evidence="1">
    <location>
        <begin position="130"/>
        <end position="146"/>
    </location>
</feature>
<feature type="transmembrane region" description="Helical" evidence="2">
    <location>
        <begin position="33"/>
        <end position="54"/>
    </location>
</feature>
<accession>A0A9E7PKJ3</accession>
<keyword evidence="4" id="KW-1185">Reference proteome</keyword>
<dbReference type="GeneID" id="74308173"/>
<feature type="transmembrane region" description="Helical" evidence="2">
    <location>
        <begin position="12"/>
        <end position="27"/>
    </location>
</feature>
<dbReference type="KEGG" id="mend:L6E24_10690"/>
<evidence type="ECO:0000256" key="1">
    <source>
        <dbReference type="SAM" id="MobiDB-lite"/>
    </source>
</evidence>
<organism evidence="3 4">
    <name type="scientific">Methanoplanus endosymbiosus</name>
    <dbReference type="NCBI Taxonomy" id="33865"/>
    <lineage>
        <taxon>Archaea</taxon>
        <taxon>Methanobacteriati</taxon>
        <taxon>Methanobacteriota</taxon>
        <taxon>Stenosarchaea group</taxon>
        <taxon>Methanomicrobia</taxon>
        <taxon>Methanomicrobiales</taxon>
        <taxon>Methanomicrobiaceae</taxon>
        <taxon>Methanoplanus</taxon>
    </lineage>
</organism>
<proteinExistence type="predicted"/>
<feature type="compositionally biased region" description="Low complexity" evidence="1">
    <location>
        <begin position="148"/>
        <end position="163"/>
    </location>
</feature>
<evidence type="ECO:0000313" key="3">
    <source>
        <dbReference type="EMBL" id="UUX91823.1"/>
    </source>
</evidence>
<dbReference type="RefSeq" id="WP_257741973.1">
    <property type="nucleotide sequence ID" value="NZ_CP096115.1"/>
</dbReference>
<reference evidence="3" key="1">
    <citation type="submission" date="2022-04" db="EMBL/GenBank/DDBJ databases">
        <title>Complete genome of Methanoplanus endosymbiosus DSM 3599.</title>
        <authorList>
            <person name="Chen S.-C."/>
            <person name="You Y.-T."/>
            <person name="Zhou Y.-Z."/>
            <person name="Lai M.-C."/>
        </authorList>
    </citation>
    <scope>NUCLEOTIDE SEQUENCE</scope>
    <source>
        <strain evidence="3">DSM 3599</strain>
    </source>
</reference>
<feature type="compositionally biased region" description="Basic and acidic residues" evidence="1">
    <location>
        <begin position="81"/>
        <end position="94"/>
    </location>
</feature>
<keyword evidence="2" id="KW-1133">Transmembrane helix</keyword>